<evidence type="ECO:0000256" key="1">
    <source>
        <dbReference type="ARBA" id="ARBA00006800"/>
    </source>
</evidence>
<name>A0A0E9NLZ4_SAICN</name>
<evidence type="ECO:0000256" key="3">
    <source>
        <dbReference type="SAM" id="MobiDB-lite"/>
    </source>
</evidence>
<keyword evidence="5" id="KW-1185">Reference proteome</keyword>
<gene>
    <name evidence="4" type="ORF">G7K_4837-t1</name>
</gene>
<dbReference type="Pfam" id="PF08524">
    <property type="entry name" value="rRNA_processing"/>
    <property type="match status" value="1"/>
</dbReference>
<feature type="compositionally biased region" description="Basic and acidic residues" evidence="3">
    <location>
        <begin position="139"/>
        <end position="151"/>
    </location>
</feature>
<feature type="region of interest" description="Disordered" evidence="3">
    <location>
        <begin position="115"/>
        <end position="296"/>
    </location>
</feature>
<proteinExistence type="inferred from homology"/>
<reference evidence="4 5" key="1">
    <citation type="journal article" date="2011" name="J. Gen. Appl. Microbiol.">
        <title>Draft genome sequencing of the enigmatic yeast Saitoella complicata.</title>
        <authorList>
            <person name="Nishida H."/>
            <person name="Hamamoto M."/>
            <person name="Sugiyama J."/>
        </authorList>
    </citation>
    <scope>NUCLEOTIDE SEQUENCE [LARGE SCALE GENOMIC DNA]</scope>
    <source>
        <strain evidence="4 5">NRRL Y-17804</strain>
    </source>
</reference>
<sequence>MALTGIPSETTYKKNDMARPGDARESKGNVNSTSRGGRGGRGARGGGRGGGRGRGRGGFRVGKPLPEGAYTGKADKLKANLIHKAKVKKQYAKTLQKESDNGSLTSYYQRLLEEADTSTGSVTPRQKTTNNNATVWDAGSKDDDNSYGDDKTEVEDEQAQRSGSEEAYDLDASSSEDDIVSNDIGLETLDEASHHVRPRPQASQTLFRQETAGPQVHPSRRHKPSPFQRAESHADRVRREREERESEVQEQEKAKKNKLEARQNRKAAMSAKTRKGQPLMKSRMEGLLDKVKKVMQ</sequence>
<dbReference type="Proteomes" id="UP000033140">
    <property type="component" value="Unassembled WGS sequence"/>
</dbReference>
<evidence type="ECO:0000256" key="2">
    <source>
        <dbReference type="ARBA" id="ARBA00018780"/>
    </source>
</evidence>
<feature type="region of interest" description="Disordered" evidence="3">
    <location>
        <begin position="1"/>
        <end position="74"/>
    </location>
</feature>
<dbReference type="STRING" id="698492.A0A0E9NLZ4"/>
<evidence type="ECO:0000313" key="4">
    <source>
        <dbReference type="EMBL" id="GAO50716.1"/>
    </source>
</evidence>
<comment type="caution">
    <text evidence="4">The sequence shown here is derived from an EMBL/GenBank/DDBJ whole genome shotgun (WGS) entry which is preliminary data.</text>
</comment>
<dbReference type="AlphaFoldDB" id="A0A0E9NLZ4"/>
<feature type="compositionally biased region" description="Basic and acidic residues" evidence="3">
    <location>
        <begin position="11"/>
        <end position="27"/>
    </location>
</feature>
<feature type="compositionally biased region" description="Gly residues" evidence="3">
    <location>
        <begin position="36"/>
        <end position="50"/>
    </location>
</feature>
<feature type="compositionally biased region" description="Basic and acidic residues" evidence="3">
    <location>
        <begin position="282"/>
        <end position="296"/>
    </location>
</feature>
<feature type="compositionally biased region" description="Basic and acidic residues" evidence="3">
    <location>
        <begin position="230"/>
        <end position="263"/>
    </location>
</feature>
<reference evidence="4 5" key="2">
    <citation type="journal article" date="2014" name="J. Gen. Appl. Microbiol.">
        <title>The early diverging ascomycetous budding yeast Saitoella complicata has three histone deacetylases belonging to the Clr6, Hos2, and Rpd3 lineages.</title>
        <authorList>
            <person name="Nishida H."/>
            <person name="Matsumoto T."/>
            <person name="Kondo S."/>
            <person name="Hamamoto M."/>
            <person name="Yoshikawa H."/>
        </authorList>
    </citation>
    <scope>NUCLEOTIDE SEQUENCE [LARGE SCALE GENOMIC DNA]</scope>
    <source>
        <strain evidence="4 5">NRRL Y-17804</strain>
    </source>
</reference>
<feature type="compositionally biased region" description="Acidic residues" evidence="3">
    <location>
        <begin position="166"/>
        <end position="180"/>
    </location>
</feature>
<comment type="similarity">
    <text evidence="1">Belongs to the FYV7 family.</text>
</comment>
<accession>A0A0E9NLZ4</accession>
<feature type="compositionally biased region" description="Polar residues" evidence="3">
    <location>
        <begin position="117"/>
        <end position="134"/>
    </location>
</feature>
<evidence type="ECO:0000313" key="5">
    <source>
        <dbReference type="Proteomes" id="UP000033140"/>
    </source>
</evidence>
<dbReference type="PANTHER" id="PTHR41805:SF1">
    <property type="entry name" value="RRNA-PROCESSING PROTEIN FYV7"/>
    <property type="match status" value="1"/>
</dbReference>
<dbReference type="PANTHER" id="PTHR41805">
    <property type="entry name" value="EXPRESSED PROTEIN"/>
    <property type="match status" value="1"/>
</dbReference>
<organism evidence="4 5">
    <name type="scientific">Saitoella complicata (strain BCRC 22490 / CBS 7301 / JCM 7358 / NBRC 10748 / NRRL Y-17804)</name>
    <dbReference type="NCBI Taxonomy" id="698492"/>
    <lineage>
        <taxon>Eukaryota</taxon>
        <taxon>Fungi</taxon>
        <taxon>Dikarya</taxon>
        <taxon>Ascomycota</taxon>
        <taxon>Taphrinomycotina</taxon>
        <taxon>Taphrinomycotina incertae sedis</taxon>
        <taxon>Saitoella</taxon>
    </lineage>
</organism>
<reference evidence="4 5" key="3">
    <citation type="journal article" date="2015" name="Genome Announc.">
        <title>Draft Genome Sequence of the Archiascomycetous Yeast Saitoella complicata.</title>
        <authorList>
            <person name="Yamauchi K."/>
            <person name="Kondo S."/>
            <person name="Hamamoto M."/>
            <person name="Takahashi Y."/>
            <person name="Ogura Y."/>
            <person name="Hayashi T."/>
            <person name="Nishida H."/>
        </authorList>
    </citation>
    <scope>NUCLEOTIDE SEQUENCE [LARGE SCALE GENOMIC DNA]</scope>
    <source>
        <strain evidence="4 5">NRRL Y-17804</strain>
    </source>
</reference>
<protein>
    <recommendedName>
        <fullName evidence="2">rRNA-processing protein FYV7</fullName>
    </recommendedName>
</protein>
<dbReference type="OMA" id="HPTRELM"/>
<dbReference type="EMBL" id="BACD03000036">
    <property type="protein sequence ID" value="GAO50716.1"/>
    <property type="molecule type" value="Genomic_DNA"/>
</dbReference>
<dbReference type="InterPro" id="IPR013730">
    <property type="entry name" value="Fyv7/TAP26"/>
</dbReference>